<feature type="chain" id="PRO_5002525759" description="Cell wall protein" evidence="1">
    <location>
        <begin position="19"/>
        <end position="179"/>
    </location>
</feature>
<organism evidence="2 3">
    <name type="scientific">Hirsutella minnesotensis 3608</name>
    <dbReference type="NCBI Taxonomy" id="1043627"/>
    <lineage>
        <taxon>Eukaryota</taxon>
        <taxon>Fungi</taxon>
        <taxon>Dikarya</taxon>
        <taxon>Ascomycota</taxon>
        <taxon>Pezizomycotina</taxon>
        <taxon>Sordariomycetes</taxon>
        <taxon>Hypocreomycetidae</taxon>
        <taxon>Hypocreales</taxon>
        <taxon>Ophiocordycipitaceae</taxon>
        <taxon>Hirsutella</taxon>
    </lineage>
</organism>
<feature type="signal peptide" evidence="1">
    <location>
        <begin position="1"/>
        <end position="18"/>
    </location>
</feature>
<dbReference type="GO" id="GO:0005576">
    <property type="term" value="C:extracellular region"/>
    <property type="evidence" value="ECO:0007669"/>
    <property type="project" value="TreeGrafter"/>
</dbReference>
<dbReference type="EMBL" id="KQ030763">
    <property type="protein sequence ID" value="KJZ69115.1"/>
    <property type="molecule type" value="Genomic_DNA"/>
</dbReference>
<evidence type="ECO:0008006" key="4">
    <source>
        <dbReference type="Google" id="ProtNLM"/>
    </source>
</evidence>
<evidence type="ECO:0000313" key="2">
    <source>
        <dbReference type="EMBL" id="KJZ69115.1"/>
    </source>
</evidence>
<dbReference type="Gene3D" id="1.20.1280.140">
    <property type="match status" value="1"/>
</dbReference>
<sequence>MKFSAQLAVAALVAGAFAVPVVERDLRLITGVFDKVSADIRNLDAAVTSFQRDTAPVYAASGKLVATIDSGASEVGSSPDLSLGDALGLTSAVDGLKGVSRSLTDHLLARRKDIEQIRQCTQTLGQFERIVASSTNLINAIVSKVPGIAQGIARNKADEIITVLNQAKNNFAPGNCNDA</sequence>
<protein>
    <recommendedName>
        <fullName evidence="4">Cell wall protein</fullName>
    </recommendedName>
</protein>
<dbReference type="AlphaFoldDB" id="A0A0F7ZJ05"/>
<keyword evidence="3" id="KW-1185">Reference proteome</keyword>
<reference evidence="2 3" key="1">
    <citation type="journal article" date="2014" name="Genome Biol. Evol.">
        <title>Comparative genomics and transcriptomics analyses reveal divergent lifestyle features of nematode endoparasitic fungus Hirsutella minnesotensis.</title>
        <authorList>
            <person name="Lai Y."/>
            <person name="Liu K."/>
            <person name="Zhang X."/>
            <person name="Zhang X."/>
            <person name="Li K."/>
            <person name="Wang N."/>
            <person name="Shu C."/>
            <person name="Wu Y."/>
            <person name="Wang C."/>
            <person name="Bushley K.E."/>
            <person name="Xiang M."/>
            <person name="Liu X."/>
        </authorList>
    </citation>
    <scope>NUCLEOTIDE SEQUENCE [LARGE SCALE GENOMIC DNA]</scope>
    <source>
        <strain evidence="2 3">3608</strain>
    </source>
</reference>
<accession>A0A0F7ZJ05</accession>
<gene>
    <name evidence="2" type="ORF">HIM_11494</name>
</gene>
<evidence type="ECO:0000256" key="1">
    <source>
        <dbReference type="SAM" id="SignalP"/>
    </source>
</evidence>
<keyword evidence="1" id="KW-0732">Signal</keyword>
<dbReference type="InterPro" id="IPR021054">
    <property type="entry name" value="Cell_wall_mannoprotein_1"/>
</dbReference>
<dbReference type="PANTHER" id="PTHR38123:SF6">
    <property type="entry name" value="CELL WALL SERINE-THREONINE-RICH GALACTOMANNOPROTEIN MP1 (AFU_ORTHOLOGUE AFUA_4G03240)"/>
    <property type="match status" value="1"/>
</dbReference>
<dbReference type="Pfam" id="PF12296">
    <property type="entry name" value="HsbA"/>
    <property type="match status" value="1"/>
</dbReference>
<dbReference type="Proteomes" id="UP000054481">
    <property type="component" value="Unassembled WGS sequence"/>
</dbReference>
<evidence type="ECO:0000313" key="3">
    <source>
        <dbReference type="Proteomes" id="UP000054481"/>
    </source>
</evidence>
<name>A0A0F7ZJ05_9HYPO</name>
<proteinExistence type="predicted"/>
<dbReference type="PANTHER" id="PTHR38123">
    <property type="entry name" value="CELL WALL SERINE-THREONINE-RICH GALACTOMANNOPROTEIN MP1 (AFU_ORTHOLOGUE AFUA_4G03240)"/>
    <property type="match status" value="1"/>
</dbReference>
<dbReference type="OrthoDB" id="2422134at2759"/>